<accession>A0A3L6ZR59</accession>
<dbReference type="AlphaFoldDB" id="A0A3L6ZR59"/>
<keyword evidence="2" id="KW-0472">Membrane</keyword>
<feature type="compositionally biased region" description="Gly residues" evidence="1">
    <location>
        <begin position="86"/>
        <end position="101"/>
    </location>
</feature>
<comment type="caution">
    <text evidence="3">The sequence shown here is derived from an EMBL/GenBank/DDBJ whole genome shotgun (WGS) entry which is preliminary data.</text>
</comment>
<dbReference type="RefSeq" id="WP_087136686.1">
    <property type="nucleotide sequence ID" value="NZ_JBQDRQ010000002.1"/>
</dbReference>
<protein>
    <submittedName>
        <fullName evidence="3">DUF3099 domain-containing protein</fullName>
    </submittedName>
</protein>
<evidence type="ECO:0000313" key="3">
    <source>
        <dbReference type="EMBL" id="RLP69572.1"/>
    </source>
</evidence>
<evidence type="ECO:0000313" key="4">
    <source>
        <dbReference type="Proteomes" id="UP000275395"/>
    </source>
</evidence>
<dbReference type="Proteomes" id="UP000275395">
    <property type="component" value="Unassembled WGS sequence"/>
</dbReference>
<dbReference type="Pfam" id="PF11298">
    <property type="entry name" value="DUF3099"/>
    <property type="match status" value="1"/>
</dbReference>
<dbReference type="EMBL" id="RCUW01000004">
    <property type="protein sequence ID" value="RLP69572.1"/>
    <property type="molecule type" value="Genomic_DNA"/>
</dbReference>
<gene>
    <name evidence="3" type="ORF">D9V30_06410</name>
</gene>
<keyword evidence="2" id="KW-1133">Transmembrane helix</keyword>
<keyword evidence="2" id="KW-0812">Transmembrane</keyword>
<name>A0A3L6ZR59_9MICO</name>
<dbReference type="InterPro" id="IPR021449">
    <property type="entry name" value="DUF3099"/>
</dbReference>
<feature type="region of interest" description="Disordered" evidence="1">
    <location>
        <begin position="70"/>
        <end position="135"/>
    </location>
</feature>
<evidence type="ECO:0000256" key="2">
    <source>
        <dbReference type="SAM" id="Phobius"/>
    </source>
</evidence>
<proteinExistence type="predicted"/>
<reference evidence="3 4" key="1">
    <citation type="submission" date="2018-10" db="EMBL/GenBank/DDBJ databases">
        <authorList>
            <person name="Li J."/>
        </authorList>
    </citation>
    <scope>NUCLEOTIDE SEQUENCE [LARGE SCALE GENOMIC DNA]</scope>
    <source>
        <strain evidence="3 4">JCM 30549</strain>
    </source>
</reference>
<feature type="transmembrane region" description="Helical" evidence="2">
    <location>
        <begin position="44"/>
        <end position="64"/>
    </location>
</feature>
<feature type="compositionally biased region" description="Low complexity" evidence="1">
    <location>
        <begin position="102"/>
        <end position="119"/>
    </location>
</feature>
<organism evidence="3 4">
    <name type="scientific">Mycetocola reblochoni</name>
    <dbReference type="NCBI Taxonomy" id="331618"/>
    <lineage>
        <taxon>Bacteria</taxon>
        <taxon>Bacillati</taxon>
        <taxon>Actinomycetota</taxon>
        <taxon>Actinomycetes</taxon>
        <taxon>Micrococcales</taxon>
        <taxon>Microbacteriaceae</taxon>
        <taxon>Mycetocola</taxon>
    </lineage>
</organism>
<sequence>MKRPSITSLPASPSDDRRARMRTYSIMMAIRLVCLFALLFVRGWWVWICVAGAVFLPYIAVMLANATASPVGSEVDTPGSIVRAGAGAGAETGLGDDGPGSDGAAADPAGQAPSPDDGASSGDGPHGTPGERGRS</sequence>
<evidence type="ECO:0000256" key="1">
    <source>
        <dbReference type="SAM" id="MobiDB-lite"/>
    </source>
</evidence>
<feature type="transmembrane region" description="Helical" evidence="2">
    <location>
        <begin position="21"/>
        <end position="38"/>
    </location>
</feature>